<feature type="transmembrane region" description="Helical" evidence="8">
    <location>
        <begin position="628"/>
        <end position="649"/>
    </location>
</feature>
<organism evidence="9 10">
    <name type="scientific">Coccomyxa viridis</name>
    <dbReference type="NCBI Taxonomy" id="1274662"/>
    <lineage>
        <taxon>Eukaryota</taxon>
        <taxon>Viridiplantae</taxon>
        <taxon>Chlorophyta</taxon>
        <taxon>core chlorophytes</taxon>
        <taxon>Trebouxiophyceae</taxon>
        <taxon>Trebouxiophyceae incertae sedis</taxon>
        <taxon>Coccomyxaceae</taxon>
        <taxon>Coccomyxa</taxon>
    </lineage>
</organism>
<dbReference type="PANTHER" id="PTHR31645:SF0">
    <property type="entry name" value="OLIGOPEPTIDE TRANSPORTER YGL114W-RELATED"/>
    <property type="match status" value="1"/>
</dbReference>
<comment type="similarity">
    <text evidence="2">Belongs to the YSL (TC 2.A.67.2) family.</text>
</comment>
<evidence type="ECO:0000256" key="7">
    <source>
        <dbReference type="SAM" id="MobiDB-lite"/>
    </source>
</evidence>
<accession>A0ABP1G3M6</accession>
<comment type="subcellular location">
    <subcellularLocation>
        <location evidence="1">Membrane</location>
        <topology evidence="1">Multi-pass membrane protein</topology>
    </subcellularLocation>
</comment>
<dbReference type="NCBIfam" id="TIGR00728">
    <property type="entry name" value="OPT_sfam"/>
    <property type="match status" value="1"/>
</dbReference>
<feature type="transmembrane region" description="Helical" evidence="8">
    <location>
        <begin position="175"/>
        <end position="193"/>
    </location>
</feature>
<evidence type="ECO:0000256" key="8">
    <source>
        <dbReference type="SAM" id="Phobius"/>
    </source>
</evidence>
<evidence type="ECO:0000313" key="9">
    <source>
        <dbReference type="EMBL" id="CAL5225985.1"/>
    </source>
</evidence>
<feature type="transmembrane region" description="Helical" evidence="8">
    <location>
        <begin position="465"/>
        <end position="487"/>
    </location>
</feature>
<evidence type="ECO:0000256" key="3">
    <source>
        <dbReference type="ARBA" id="ARBA00022448"/>
    </source>
</evidence>
<evidence type="ECO:0000256" key="5">
    <source>
        <dbReference type="ARBA" id="ARBA00022989"/>
    </source>
</evidence>
<dbReference type="Proteomes" id="UP001497392">
    <property type="component" value="Unassembled WGS sequence"/>
</dbReference>
<dbReference type="InterPro" id="IPR004813">
    <property type="entry name" value="OPT"/>
</dbReference>
<feature type="transmembrane region" description="Helical" evidence="8">
    <location>
        <begin position="95"/>
        <end position="114"/>
    </location>
</feature>
<feature type="transmembrane region" description="Helical" evidence="8">
    <location>
        <begin position="779"/>
        <end position="801"/>
    </location>
</feature>
<feature type="transmembrane region" description="Helical" evidence="8">
    <location>
        <begin position="517"/>
        <end position="539"/>
    </location>
</feature>
<reference evidence="9 10" key="1">
    <citation type="submission" date="2024-06" db="EMBL/GenBank/DDBJ databases">
        <authorList>
            <person name="Kraege A."/>
            <person name="Thomma B."/>
        </authorList>
    </citation>
    <scope>NUCLEOTIDE SEQUENCE [LARGE SCALE GENOMIC DNA]</scope>
</reference>
<feature type="region of interest" description="Disordered" evidence="7">
    <location>
        <begin position="1"/>
        <end position="61"/>
    </location>
</feature>
<gene>
    <name evidence="9" type="primary">g8787</name>
    <name evidence="9" type="ORF">VP750_LOCUS7891</name>
</gene>
<evidence type="ECO:0000256" key="2">
    <source>
        <dbReference type="ARBA" id="ARBA00010276"/>
    </source>
</evidence>
<feature type="compositionally biased region" description="Low complexity" evidence="7">
    <location>
        <begin position="240"/>
        <end position="252"/>
    </location>
</feature>
<feature type="transmembrane region" description="Helical" evidence="8">
    <location>
        <begin position="428"/>
        <end position="445"/>
    </location>
</feature>
<dbReference type="PANTHER" id="PTHR31645">
    <property type="entry name" value="OLIGOPEPTIDE TRANSPORTER YGL114W-RELATED"/>
    <property type="match status" value="1"/>
</dbReference>
<dbReference type="InterPro" id="IPR045035">
    <property type="entry name" value="YSL-like"/>
</dbReference>
<keyword evidence="4 8" id="KW-0812">Transmembrane</keyword>
<name>A0ABP1G3M6_9CHLO</name>
<protein>
    <submittedName>
        <fullName evidence="9">G8787 protein</fullName>
    </submittedName>
</protein>
<keyword evidence="5 8" id="KW-1133">Transmembrane helix</keyword>
<feature type="compositionally biased region" description="Basic and acidic residues" evidence="7">
    <location>
        <begin position="12"/>
        <end position="29"/>
    </location>
</feature>
<feature type="compositionally biased region" description="Basic and acidic residues" evidence="7">
    <location>
        <begin position="253"/>
        <end position="262"/>
    </location>
</feature>
<feature type="transmembrane region" description="Helical" evidence="8">
    <location>
        <begin position="67"/>
        <end position="89"/>
    </location>
</feature>
<keyword evidence="3" id="KW-0813">Transport</keyword>
<keyword evidence="10" id="KW-1185">Reference proteome</keyword>
<evidence type="ECO:0000313" key="10">
    <source>
        <dbReference type="Proteomes" id="UP001497392"/>
    </source>
</evidence>
<proteinExistence type="inferred from homology"/>
<evidence type="ECO:0000256" key="4">
    <source>
        <dbReference type="ARBA" id="ARBA00022692"/>
    </source>
</evidence>
<feature type="transmembrane region" description="Helical" evidence="8">
    <location>
        <begin position="367"/>
        <end position="387"/>
    </location>
</feature>
<feature type="transmembrane region" description="Helical" evidence="8">
    <location>
        <begin position="393"/>
        <end position="416"/>
    </location>
</feature>
<dbReference type="EMBL" id="CAXHTA020000015">
    <property type="protein sequence ID" value="CAL5225985.1"/>
    <property type="molecule type" value="Genomic_DNA"/>
</dbReference>
<feature type="compositionally biased region" description="Basic and acidic residues" evidence="7">
    <location>
        <begin position="289"/>
        <end position="302"/>
    </location>
</feature>
<comment type="caution">
    <text evidence="9">The sequence shown here is derived from an EMBL/GenBank/DDBJ whole genome shotgun (WGS) entry which is preliminary data.</text>
</comment>
<feature type="transmembrane region" description="Helical" evidence="8">
    <location>
        <begin position="545"/>
        <end position="563"/>
    </location>
</feature>
<feature type="transmembrane region" description="Helical" evidence="8">
    <location>
        <begin position="135"/>
        <end position="155"/>
    </location>
</feature>
<evidence type="ECO:0000256" key="1">
    <source>
        <dbReference type="ARBA" id="ARBA00004141"/>
    </source>
</evidence>
<feature type="region of interest" description="Disordered" evidence="7">
    <location>
        <begin position="226"/>
        <end position="302"/>
    </location>
</feature>
<feature type="transmembrane region" description="Helical" evidence="8">
    <location>
        <begin position="684"/>
        <end position="705"/>
    </location>
</feature>
<feature type="transmembrane region" description="Helical" evidence="8">
    <location>
        <begin position="730"/>
        <end position="750"/>
    </location>
</feature>
<keyword evidence="6 8" id="KW-0472">Membrane</keyword>
<sequence length="806" mass="85620">MQSPFSLVDQGKGFDKPERKDEDVLDHTIRIQSGRAASTSLRDGDAAEGSPSYRPRGVQKSDEESQLTFRAVGAGLLVGSLLCCSNTYFGLQTGWVTMGSLQSAVLGFGVFRVLERYGITSGLSIGENVILQTTSVATATMPLAAGLVGIVPALGMMNKQQNPAGGPIVFPWWQLMLWSLALAFLGVFIAVPLRTQTVIKEKLRFPSGTATAKVIRMLHGGAALDEVDEPPRACTLPVVGEEPSLEGSSSGSGHKEDSKQAPDKSQVNGHVDGYESRNGVSSLAPTRSEAVRGEDSQRRSRRDSIHFAVDGDEHHPLLRPSLFQPALSLSGAASLARVDSSFGMRALEKLNPQDPEDTGEWARAWSMLLWTFAAAGVYTLVSSRVAWLKSFPVFTWVGLPAVTAWGWDVTPSMGYIGQGMIMGPKTAISMLFGAVLGFGVLGPYARSQGWAPGPITDWKNGATGWILWISLAIMLGDSLTSLSILIISSAKCSKDKEDVQETRGFASGRTCRAISTYWWVGGLVLSAAFCTAVMTPLLHMRVYEPLAAVVLALLVAVLAVRALGQTDLNPVSGVGKLSQVVFAVIAPRQVVPNLVAGAIAEAGANQAGDMMQDFKTAHLLGVCPRAQFLAMLMGSAASALVSVGAYSLYTSAWPVPGPEFPAPTAEIWLDMADLVNGGALPSHVVPYCAVAAVLAALLPIAAFFISRASAQYQQCPAAARAKRHQWRRKAVAVMEVLLPSGIGIAVGMYVNPRFTVPRVIGSVAEQLWLRGDGKSHKRLMVIVASGLVLGEGTASIFNAFAKAIFG</sequence>
<dbReference type="Pfam" id="PF03169">
    <property type="entry name" value="OPT"/>
    <property type="match status" value="2"/>
</dbReference>
<evidence type="ECO:0000256" key="6">
    <source>
        <dbReference type="ARBA" id="ARBA00023136"/>
    </source>
</evidence>